<evidence type="ECO:0000256" key="2">
    <source>
        <dbReference type="SAM" id="MobiDB-lite"/>
    </source>
</evidence>
<evidence type="ECO:0000313" key="4">
    <source>
        <dbReference type="Proteomes" id="UP000886998"/>
    </source>
</evidence>
<feature type="region of interest" description="Disordered" evidence="2">
    <location>
        <begin position="1114"/>
        <end position="1169"/>
    </location>
</feature>
<dbReference type="PANTHER" id="PTHR31516">
    <property type="entry name" value="STABILIZER OF AXONEMAL MICROTUBULES 2"/>
    <property type="match status" value="1"/>
</dbReference>
<feature type="region of interest" description="Disordered" evidence="2">
    <location>
        <begin position="96"/>
        <end position="129"/>
    </location>
</feature>
<evidence type="ECO:0000256" key="1">
    <source>
        <dbReference type="ARBA" id="ARBA00008738"/>
    </source>
</evidence>
<sequence>MYNGDIPSTSTEESRGKNTSLRQKRHICPHRKKSQVVIGCEEHSAKSVKVTSREEKIKQRKQWEARTEQQSISLTTDQLNAQSLLASSENFASSVTVTDTGNRNGTTMRTEASNWSAKQIPKTLPIKRPDNLKAEGQAEFTTTHQRDFTKKSSEMHMKESSHTSSEMVQAESWNKRQIPKTQKIKKEDTLMLTGPLESETTHKASYNESTFKSKAQHSEQSESYKRPRTSLKMSGEFQSDSSYQEAFTPKQASDTYKVKKGESKGNLKLEGEMSFERTSTDYNAASSQISAEDITTVKAKKIRPDSEIKIPAVPISDETTLANDFKRWNVERPVIHKPKDTLTLGDSDATDLNTTFIIEKSSVTAENSKMETSVSDYKNWEVTRPVVHKPENNLKSEGNFSFETTSDAAYSSRRSMANKTIDLEPLAGRTETESIAQSVQEERTSVSIAKSEGDKRSADNGQIIETTEVMNRQESNGAVESNAVSIHESSAVSVHESAAVSTKAESTTVITEAAEKSTDVAVEQSVRNESLAIEQKVHEDHEITSQSEDQTQYVSWDQIRPKPIRQHSSLRQEGGMEFNTTNRDEFIARSVERVKGTRPKTNTKLFEGEFDATTMNQVMFSTEPGEKVTPFRPKSNLHLEDGSFNDETTSAREFQPWEVQRPVPVKPRSNLTQEGTMDFTTTNLTEFEGKMPEKVHPIRPTTTNRIESGEIDLNTTNRVMHPEFPIERVKKIVPQSTLRMNSGVFESETTNKSQFQDWGIERPKPIKPVSNLTQEGSMDFTTMNNLQFHEKPIEKVQQFRPHTTTKITGEFDGTTTNQVMFQDSPREKVHAFRPQDNLKLEGGDFTNESTTKKEFQNWEYVKQSQIKHDSTMRQEGDIDFSTTNRREYVGKTAEEVALLKSQAYRPQNNLKVEGGDFTSETTNKKEFQQWEYVKPSPIKHDSSMRQEGDIDFSTTMRREYVGKTAEEIALLKSQAYRPQDNLKLEGGDFSSESTTRREYVGKTAEKVSPIKPVSSTKVTGKFEGTTTNQAVYQDSPREKVKAFKPQDNLKLEGGDFANESTTQKEYQNWEYVKPAPIRHHSTMRQEGEIDFSTTSKSEFVGKTAEKVSPIKPVSSTKITGKFDGTTTNQAMYQDSPREKVQAVRPQNNLKVEEGNFASETTNRKEFQQWEYVKPSPIKPHSSMKQEGNIDFSTTNKREYVGKTAEEMALLKSQAYRPQDNLKLGGGDFTSESTTKTEFQNWEYVKPSPIRHDSTMRQEGDIDFSTTNKREYAGKTAEEIALLKSRAYRPQDNLKLEGGDFANESITKTEYQ</sequence>
<dbReference type="Proteomes" id="UP000886998">
    <property type="component" value="Unassembled WGS sequence"/>
</dbReference>
<organism evidence="3 4">
    <name type="scientific">Trichonephila inaurata madagascariensis</name>
    <dbReference type="NCBI Taxonomy" id="2747483"/>
    <lineage>
        <taxon>Eukaryota</taxon>
        <taxon>Metazoa</taxon>
        <taxon>Ecdysozoa</taxon>
        <taxon>Arthropoda</taxon>
        <taxon>Chelicerata</taxon>
        <taxon>Arachnida</taxon>
        <taxon>Araneae</taxon>
        <taxon>Araneomorphae</taxon>
        <taxon>Entelegynae</taxon>
        <taxon>Araneoidea</taxon>
        <taxon>Nephilidae</taxon>
        <taxon>Trichonephila</taxon>
        <taxon>Trichonephila inaurata</taxon>
    </lineage>
</organism>
<feature type="compositionally biased region" description="Basic residues" evidence="2">
    <location>
        <begin position="22"/>
        <end position="32"/>
    </location>
</feature>
<feature type="compositionally biased region" description="Polar residues" evidence="2">
    <location>
        <begin position="1"/>
        <end position="21"/>
    </location>
</feature>
<dbReference type="GO" id="GO:0036126">
    <property type="term" value="C:sperm flagellum"/>
    <property type="evidence" value="ECO:0007669"/>
    <property type="project" value="TreeGrafter"/>
</dbReference>
<feature type="region of interest" description="Disordered" evidence="2">
    <location>
        <begin position="1"/>
        <end position="32"/>
    </location>
</feature>
<feature type="region of interest" description="Disordered" evidence="2">
    <location>
        <begin position="192"/>
        <end position="259"/>
    </location>
</feature>
<gene>
    <name evidence="3" type="primary">AVEN_1527_1</name>
    <name evidence="3" type="ORF">TNIN_190021</name>
</gene>
<feature type="compositionally biased region" description="Polar residues" evidence="2">
    <location>
        <begin position="236"/>
        <end position="254"/>
    </location>
</feature>
<feature type="compositionally biased region" description="Basic and acidic residues" evidence="2">
    <location>
        <begin position="149"/>
        <end position="161"/>
    </location>
</feature>
<dbReference type="Pfam" id="PF05217">
    <property type="entry name" value="SAXO1-2"/>
    <property type="match status" value="1"/>
</dbReference>
<feature type="compositionally biased region" description="Polar residues" evidence="2">
    <location>
        <begin position="1182"/>
        <end position="1193"/>
    </location>
</feature>
<feature type="compositionally biased region" description="Polar residues" evidence="2">
    <location>
        <begin position="1114"/>
        <end position="1132"/>
    </location>
</feature>
<dbReference type="GO" id="GO:0005814">
    <property type="term" value="C:centriole"/>
    <property type="evidence" value="ECO:0007669"/>
    <property type="project" value="TreeGrafter"/>
</dbReference>
<dbReference type="PANTHER" id="PTHR31516:SF17">
    <property type="entry name" value="STABILIZER OF AXONEMAL MICROTUBULES 2"/>
    <property type="match status" value="1"/>
</dbReference>
<reference evidence="3" key="1">
    <citation type="submission" date="2020-08" db="EMBL/GenBank/DDBJ databases">
        <title>Multicomponent nature underlies the extraordinary mechanical properties of spider dragline silk.</title>
        <authorList>
            <person name="Kono N."/>
            <person name="Nakamura H."/>
            <person name="Mori M."/>
            <person name="Yoshida Y."/>
            <person name="Ohtoshi R."/>
            <person name="Malay A.D."/>
            <person name="Moran D.A.P."/>
            <person name="Tomita M."/>
            <person name="Numata K."/>
            <person name="Arakawa K."/>
        </authorList>
    </citation>
    <scope>NUCLEOTIDE SEQUENCE</scope>
</reference>
<protein>
    <submittedName>
        <fullName evidence="3">Uncharacterized protein</fullName>
    </submittedName>
</protein>
<dbReference type="InterPro" id="IPR033336">
    <property type="entry name" value="SAXO1/2"/>
</dbReference>
<comment type="caution">
    <text evidence="3">The sequence shown here is derived from an EMBL/GenBank/DDBJ whole genome shotgun (WGS) entry which is preliminary data.</text>
</comment>
<feature type="compositionally biased region" description="Polar residues" evidence="2">
    <location>
        <begin position="203"/>
        <end position="213"/>
    </location>
</feature>
<keyword evidence="4" id="KW-1185">Reference proteome</keyword>
<name>A0A8X7CNL3_9ARAC</name>
<comment type="similarity">
    <text evidence="1">Belongs to the FAM154 family.</text>
</comment>
<feature type="non-terminal residue" evidence="3">
    <location>
        <position position="1"/>
    </location>
</feature>
<feature type="region of interest" description="Disordered" evidence="2">
    <location>
        <begin position="149"/>
        <end position="174"/>
    </location>
</feature>
<dbReference type="GO" id="GO:0008017">
    <property type="term" value="F:microtubule binding"/>
    <property type="evidence" value="ECO:0007669"/>
    <property type="project" value="InterPro"/>
</dbReference>
<proteinExistence type="inferred from homology"/>
<feature type="region of interest" description="Disordered" evidence="2">
    <location>
        <begin position="434"/>
        <end position="462"/>
    </location>
</feature>
<dbReference type="EMBL" id="BMAV01018242">
    <property type="protein sequence ID" value="GFY70432.1"/>
    <property type="molecule type" value="Genomic_DNA"/>
</dbReference>
<dbReference type="GO" id="GO:0036064">
    <property type="term" value="C:ciliary basal body"/>
    <property type="evidence" value="ECO:0007669"/>
    <property type="project" value="TreeGrafter"/>
</dbReference>
<feature type="compositionally biased region" description="Polar residues" evidence="2">
    <location>
        <begin position="96"/>
        <end position="117"/>
    </location>
</feature>
<dbReference type="OrthoDB" id="407410at2759"/>
<accession>A0A8X7CNL3</accession>
<feature type="region of interest" description="Disordered" evidence="2">
    <location>
        <begin position="1174"/>
        <end position="1193"/>
    </location>
</feature>
<dbReference type="GO" id="GO:0005879">
    <property type="term" value="C:axonemal microtubule"/>
    <property type="evidence" value="ECO:0007669"/>
    <property type="project" value="TreeGrafter"/>
</dbReference>
<feature type="compositionally biased region" description="Basic and acidic residues" evidence="2">
    <location>
        <begin position="216"/>
        <end position="225"/>
    </location>
</feature>
<evidence type="ECO:0000313" key="3">
    <source>
        <dbReference type="EMBL" id="GFY70432.1"/>
    </source>
</evidence>